<keyword evidence="9" id="KW-1185">Reference proteome</keyword>
<dbReference type="FunFam" id="1.10.10.10:FF:000357">
    <property type="entry name" value="Caffeic acid 3-O-methyltransferase"/>
    <property type="match status" value="1"/>
</dbReference>
<dbReference type="InterPro" id="IPR001077">
    <property type="entry name" value="COMT_C"/>
</dbReference>
<dbReference type="SUPFAM" id="SSF46785">
    <property type="entry name" value="Winged helix' DNA-binding domain"/>
    <property type="match status" value="1"/>
</dbReference>
<protein>
    <submittedName>
        <fullName evidence="8">Caffeic acid 3-O-methyltransferase</fullName>
    </submittedName>
</protein>
<dbReference type="InterPro" id="IPR036388">
    <property type="entry name" value="WH-like_DNA-bd_sf"/>
</dbReference>
<dbReference type="InterPro" id="IPR029063">
    <property type="entry name" value="SAM-dependent_MTases_sf"/>
</dbReference>
<evidence type="ECO:0000256" key="2">
    <source>
        <dbReference type="ARBA" id="ARBA00022679"/>
    </source>
</evidence>
<dbReference type="SUPFAM" id="SSF53335">
    <property type="entry name" value="S-adenosyl-L-methionine-dependent methyltransferases"/>
    <property type="match status" value="1"/>
</dbReference>
<sequence length="352" mass="38680">MGSHDEEGFLEAMALMSAGTVQRVLTTLCELKVFDIIMQKVGLHGYVSPDEIASNLDAKNPDASSMLDRMLCLLASHSIVKWKLEKSTRSYGLTSISKYYVRDQSGNSVAPLHLFCYHEEIQSSWYRLKDAVLEGGISFNKSHKGLNFFEYLEKNKGLADLLSESMAKSIAPSMTLLLEKYNGFEGVKEVVDVGGAFGATLSSIVSNYPNIKGINFDLPHVVQNAPALPGVTHVGGDVFESVPSGDVILLQRVLHDWDDEGSVKILKKCHEALPYSGKVVIMEMILAELTGNEDIVAKNTFQMDVGMMLQFKGGKERSAKEFEKLAIEAGFQGTALVCVEGLYGVVECYKKM</sequence>
<dbReference type="Proteomes" id="UP001237642">
    <property type="component" value="Unassembled WGS sequence"/>
</dbReference>
<accession>A0AAD8HT06</accession>
<dbReference type="GO" id="GO:0008171">
    <property type="term" value="F:O-methyltransferase activity"/>
    <property type="evidence" value="ECO:0007669"/>
    <property type="project" value="InterPro"/>
</dbReference>
<feature type="active site" description="Proton acceptor" evidence="5">
    <location>
        <position position="255"/>
    </location>
</feature>
<evidence type="ECO:0000256" key="1">
    <source>
        <dbReference type="ARBA" id="ARBA00022603"/>
    </source>
</evidence>
<evidence type="ECO:0000259" key="6">
    <source>
        <dbReference type="Pfam" id="PF00891"/>
    </source>
</evidence>
<dbReference type="Pfam" id="PF00891">
    <property type="entry name" value="Methyltransf_2"/>
    <property type="match status" value="1"/>
</dbReference>
<dbReference type="PROSITE" id="PS51683">
    <property type="entry name" value="SAM_OMT_II"/>
    <property type="match status" value="1"/>
</dbReference>
<keyword evidence="2" id="KW-0808">Transferase</keyword>
<dbReference type="InterPro" id="IPR036390">
    <property type="entry name" value="WH_DNA-bd_sf"/>
</dbReference>
<keyword evidence="3" id="KW-0949">S-adenosyl-L-methionine</keyword>
<evidence type="ECO:0000259" key="7">
    <source>
        <dbReference type="Pfam" id="PF08100"/>
    </source>
</evidence>
<evidence type="ECO:0000256" key="4">
    <source>
        <dbReference type="ARBA" id="ARBA00034481"/>
    </source>
</evidence>
<comment type="caution">
    <text evidence="8">The sequence shown here is derived from an EMBL/GenBank/DDBJ whole genome shotgun (WGS) entry which is preliminary data.</text>
</comment>
<name>A0AAD8HT06_9APIA</name>
<gene>
    <name evidence="8" type="ORF">POM88_038029</name>
</gene>
<dbReference type="GO" id="GO:0008757">
    <property type="term" value="F:S-adenosylmethionine-dependent methyltransferase activity"/>
    <property type="evidence" value="ECO:0007669"/>
    <property type="project" value="UniProtKB-ARBA"/>
</dbReference>
<dbReference type="Gene3D" id="1.10.10.10">
    <property type="entry name" value="Winged helix-like DNA-binding domain superfamily/Winged helix DNA-binding domain"/>
    <property type="match status" value="1"/>
</dbReference>
<keyword evidence="1" id="KW-0489">Methyltransferase</keyword>
<dbReference type="GO" id="GO:0046983">
    <property type="term" value="F:protein dimerization activity"/>
    <property type="evidence" value="ECO:0007669"/>
    <property type="project" value="InterPro"/>
</dbReference>
<dbReference type="Pfam" id="PF08100">
    <property type="entry name" value="Dimerisation"/>
    <property type="match status" value="1"/>
</dbReference>
<comment type="similarity">
    <text evidence="4">Belongs to the class I-like SAM-binding methyltransferase superfamily. Cation-independent O-methyltransferase family. COMT subfamily.</text>
</comment>
<dbReference type="InterPro" id="IPR016461">
    <property type="entry name" value="COMT-like"/>
</dbReference>
<proteinExistence type="inferred from homology"/>
<evidence type="ECO:0000313" key="8">
    <source>
        <dbReference type="EMBL" id="KAK1371937.1"/>
    </source>
</evidence>
<evidence type="ECO:0000256" key="3">
    <source>
        <dbReference type="ARBA" id="ARBA00022691"/>
    </source>
</evidence>
<organism evidence="8 9">
    <name type="scientific">Heracleum sosnowskyi</name>
    <dbReference type="NCBI Taxonomy" id="360622"/>
    <lineage>
        <taxon>Eukaryota</taxon>
        <taxon>Viridiplantae</taxon>
        <taxon>Streptophyta</taxon>
        <taxon>Embryophyta</taxon>
        <taxon>Tracheophyta</taxon>
        <taxon>Spermatophyta</taxon>
        <taxon>Magnoliopsida</taxon>
        <taxon>eudicotyledons</taxon>
        <taxon>Gunneridae</taxon>
        <taxon>Pentapetalae</taxon>
        <taxon>asterids</taxon>
        <taxon>campanulids</taxon>
        <taxon>Apiales</taxon>
        <taxon>Apiaceae</taxon>
        <taxon>Apioideae</taxon>
        <taxon>apioid superclade</taxon>
        <taxon>Tordylieae</taxon>
        <taxon>Tordyliinae</taxon>
        <taxon>Heracleum</taxon>
    </lineage>
</organism>
<feature type="domain" description="O-methyltransferase C-terminal" evidence="6">
    <location>
        <begin position="125"/>
        <end position="332"/>
    </location>
</feature>
<dbReference type="InterPro" id="IPR012967">
    <property type="entry name" value="COMT_dimerisation"/>
</dbReference>
<dbReference type="PIRSF" id="PIRSF005739">
    <property type="entry name" value="O-mtase"/>
    <property type="match status" value="1"/>
</dbReference>
<dbReference type="AlphaFoldDB" id="A0AAD8HT06"/>
<dbReference type="Gene3D" id="3.40.50.150">
    <property type="entry name" value="Vaccinia Virus protein VP39"/>
    <property type="match status" value="1"/>
</dbReference>
<feature type="domain" description="O-methyltransferase dimerisation" evidence="7">
    <location>
        <begin position="15"/>
        <end position="102"/>
    </location>
</feature>
<evidence type="ECO:0000256" key="5">
    <source>
        <dbReference type="PIRSR" id="PIRSR005739-1"/>
    </source>
</evidence>
<dbReference type="GO" id="GO:0032259">
    <property type="term" value="P:methylation"/>
    <property type="evidence" value="ECO:0007669"/>
    <property type="project" value="UniProtKB-KW"/>
</dbReference>
<reference evidence="8" key="1">
    <citation type="submission" date="2023-02" db="EMBL/GenBank/DDBJ databases">
        <title>Genome of toxic invasive species Heracleum sosnowskyi carries increased number of genes despite the absence of recent whole-genome duplications.</title>
        <authorList>
            <person name="Schelkunov M."/>
            <person name="Shtratnikova V."/>
            <person name="Makarenko M."/>
            <person name="Klepikova A."/>
            <person name="Omelchenko D."/>
            <person name="Novikova G."/>
            <person name="Obukhova E."/>
            <person name="Bogdanov V."/>
            <person name="Penin A."/>
            <person name="Logacheva M."/>
        </authorList>
    </citation>
    <scope>NUCLEOTIDE SEQUENCE</scope>
    <source>
        <strain evidence="8">Hsosn_3</strain>
        <tissue evidence="8">Leaf</tissue>
    </source>
</reference>
<evidence type="ECO:0000313" key="9">
    <source>
        <dbReference type="Proteomes" id="UP001237642"/>
    </source>
</evidence>
<reference evidence="8" key="2">
    <citation type="submission" date="2023-05" db="EMBL/GenBank/DDBJ databases">
        <authorList>
            <person name="Schelkunov M.I."/>
        </authorList>
    </citation>
    <scope>NUCLEOTIDE SEQUENCE</scope>
    <source>
        <strain evidence="8">Hsosn_3</strain>
        <tissue evidence="8">Leaf</tissue>
    </source>
</reference>
<dbReference type="EMBL" id="JAUIZM010000008">
    <property type="protein sequence ID" value="KAK1371937.1"/>
    <property type="molecule type" value="Genomic_DNA"/>
</dbReference>
<dbReference type="PANTHER" id="PTHR11746">
    <property type="entry name" value="O-METHYLTRANSFERASE"/>
    <property type="match status" value="1"/>
</dbReference>